<keyword evidence="4" id="KW-0472">Membrane</keyword>
<accession>A0A9J6C4G4</accession>
<dbReference type="InterPro" id="IPR006619">
    <property type="entry name" value="PGRP_domain_met/bac"/>
</dbReference>
<dbReference type="InterPro" id="IPR002502">
    <property type="entry name" value="Amidase_domain"/>
</dbReference>
<proteinExistence type="inferred from homology"/>
<dbReference type="Pfam" id="PF01510">
    <property type="entry name" value="Amidase_2"/>
    <property type="match status" value="2"/>
</dbReference>
<dbReference type="Gene3D" id="3.40.80.10">
    <property type="entry name" value="Peptidoglycan recognition protein-like"/>
    <property type="match status" value="2"/>
</dbReference>
<keyword evidence="2" id="KW-0399">Innate immunity</keyword>
<evidence type="ECO:0000313" key="6">
    <source>
        <dbReference type="EMBL" id="KAG5676715.1"/>
    </source>
</evidence>
<dbReference type="GO" id="GO:0008270">
    <property type="term" value="F:zinc ion binding"/>
    <property type="evidence" value="ECO:0007669"/>
    <property type="project" value="InterPro"/>
</dbReference>
<keyword evidence="3" id="KW-0391">Immunity</keyword>
<evidence type="ECO:0000256" key="1">
    <source>
        <dbReference type="ARBA" id="ARBA00007553"/>
    </source>
</evidence>
<feature type="domain" description="Peptidoglycan recognition protein family" evidence="5">
    <location>
        <begin position="203"/>
        <end position="343"/>
    </location>
</feature>
<dbReference type="AlphaFoldDB" id="A0A9J6C4G4"/>
<evidence type="ECO:0000256" key="4">
    <source>
        <dbReference type="SAM" id="Phobius"/>
    </source>
</evidence>
<dbReference type="SUPFAM" id="SSF55846">
    <property type="entry name" value="N-acetylmuramoyl-L-alanine amidase-like"/>
    <property type="match status" value="2"/>
</dbReference>
<feature type="domain" description="Peptidoglycan recognition protein family" evidence="5">
    <location>
        <begin position="366"/>
        <end position="508"/>
    </location>
</feature>
<dbReference type="PANTHER" id="PTHR11022:SF41">
    <property type="entry name" value="PEPTIDOGLYCAN-RECOGNITION PROTEIN LC-RELATED"/>
    <property type="match status" value="1"/>
</dbReference>
<dbReference type="PANTHER" id="PTHR11022">
    <property type="entry name" value="PEPTIDOGLYCAN RECOGNITION PROTEIN"/>
    <property type="match status" value="1"/>
</dbReference>
<comment type="similarity">
    <text evidence="1">Belongs to the N-acetylmuramoyl-L-alanine amidase 2 family.</text>
</comment>
<name>A0A9J6C4G4_POLVA</name>
<dbReference type="InterPro" id="IPR015510">
    <property type="entry name" value="PGRP"/>
</dbReference>
<sequence>MEVTNNEIIERYQPFPTFENSEYFQQNGDIQNYEDITRNTALKIPVNNQKAIVAVSSEDIHVGNIIYYHVQNQMKMQNMKVEKTSEKIPENETSSSKMSSDFDNNSKLNKWFNRENNKRNILITTIALFGISLSALIIYIVILSDTSENNYTSTTSKIITDDDITTTIPLTTTTTTTLSESTSTTLISTTTIAYQDIPLPDFLISRDEWNANPTNSNISRLHFPIKRIIIAHTGGRYCFEEIDCKNLVKEIQNENSHLDDIPYNYLIGEDGKIYEGRGFEFQGEHTSNLYGTEFNSIGICIAFMGNYQSLSPILTPLIKFIDYYLSYKVIDEDYKLFSQDDLIIRDDKAYALKDAIKGMDNFYELRKIIRREEWNADIPRDEQIKFNRIMDMAMLAHTVTNRCFTINECAAIGQQIQNKSFEDGLIDFKYGFIIGNNGLVFEGRGWDVIGEHTPNYDSISVGIAVIGNYDNTEPYKSMYTTLADFLDDSYALGKLTDDYKLHGQIDFGGSGPGREFFNNILNWCRYGNRTTSSETPCISTR</sequence>
<feature type="transmembrane region" description="Helical" evidence="4">
    <location>
        <begin position="121"/>
        <end position="142"/>
    </location>
</feature>
<evidence type="ECO:0000256" key="2">
    <source>
        <dbReference type="ARBA" id="ARBA00022588"/>
    </source>
</evidence>
<keyword evidence="4" id="KW-1133">Transmembrane helix</keyword>
<dbReference type="GO" id="GO:0009253">
    <property type="term" value="P:peptidoglycan catabolic process"/>
    <property type="evidence" value="ECO:0007669"/>
    <property type="project" value="InterPro"/>
</dbReference>
<dbReference type="OrthoDB" id="7939567at2759"/>
<keyword evidence="7" id="KW-1185">Reference proteome</keyword>
<keyword evidence="4" id="KW-0812">Transmembrane</keyword>
<dbReference type="GO" id="GO:0045087">
    <property type="term" value="P:innate immune response"/>
    <property type="evidence" value="ECO:0007669"/>
    <property type="project" value="UniProtKB-KW"/>
</dbReference>
<reference evidence="6" key="1">
    <citation type="submission" date="2021-03" db="EMBL/GenBank/DDBJ databases">
        <title>Chromosome level genome of the anhydrobiotic midge Polypedilum vanderplanki.</title>
        <authorList>
            <person name="Yoshida Y."/>
            <person name="Kikawada T."/>
            <person name="Gusev O."/>
        </authorList>
    </citation>
    <scope>NUCLEOTIDE SEQUENCE</scope>
    <source>
        <strain evidence="6">NIAS01</strain>
        <tissue evidence="6">Whole body or cell culture</tissue>
    </source>
</reference>
<evidence type="ECO:0000259" key="5">
    <source>
        <dbReference type="SMART" id="SM00701"/>
    </source>
</evidence>
<evidence type="ECO:0000256" key="3">
    <source>
        <dbReference type="ARBA" id="ARBA00022859"/>
    </source>
</evidence>
<gene>
    <name evidence="6" type="ORF">PVAND_006528</name>
</gene>
<dbReference type="GO" id="GO:0008745">
    <property type="term" value="F:N-acetylmuramoyl-L-alanine amidase activity"/>
    <property type="evidence" value="ECO:0007669"/>
    <property type="project" value="InterPro"/>
</dbReference>
<dbReference type="SMART" id="SM00701">
    <property type="entry name" value="PGRP"/>
    <property type="match status" value="2"/>
</dbReference>
<protein>
    <recommendedName>
        <fullName evidence="5">Peptidoglycan recognition protein family domain-containing protein</fullName>
    </recommendedName>
</protein>
<dbReference type="CDD" id="cd06583">
    <property type="entry name" value="PGRP"/>
    <property type="match status" value="2"/>
</dbReference>
<organism evidence="6 7">
    <name type="scientific">Polypedilum vanderplanki</name>
    <name type="common">Sleeping chironomid midge</name>
    <dbReference type="NCBI Taxonomy" id="319348"/>
    <lineage>
        <taxon>Eukaryota</taxon>
        <taxon>Metazoa</taxon>
        <taxon>Ecdysozoa</taxon>
        <taxon>Arthropoda</taxon>
        <taxon>Hexapoda</taxon>
        <taxon>Insecta</taxon>
        <taxon>Pterygota</taxon>
        <taxon>Neoptera</taxon>
        <taxon>Endopterygota</taxon>
        <taxon>Diptera</taxon>
        <taxon>Nematocera</taxon>
        <taxon>Chironomoidea</taxon>
        <taxon>Chironomidae</taxon>
        <taxon>Chironominae</taxon>
        <taxon>Polypedilum</taxon>
        <taxon>Polypedilum</taxon>
    </lineage>
</organism>
<comment type="caution">
    <text evidence="6">The sequence shown here is derived from an EMBL/GenBank/DDBJ whole genome shotgun (WGS) entry which is preliminary data.</text>
</comment>
<dbReference type="EMBL" id="JADBJN010000002">
    <property type="protein sequence ID" value="KAG5676715.1"/>
    <property type="molecule type" value="Genomic_DNA"/>
</dbReference>
<evidence type="ECO:0000313" key="7">
    <source>
        <dbReference type="Proteomes" id="UP001107558"/>
    </source>
</evidence>
<dbReference type="Proteomes" id="UP001107558">
    <property type="component" value="Chromosome 2"/>
</dbReference>
<dbReference type="InterPro" id="IPR036505">
    <property type="entry name" value="Amidase/PGRP_sf"/>
</dbReference>